<keyword evidence="5 7" id="KW-0472">Membrane</keyword>
<organism evidence="8 9">
    <name type="scientific">Fulvitalea axinellae</name>
    <dbReference type="NCBI Taxonomy" id="1182444"/>
    <lineage>
        <taxon>Bacteria</taxon>
        <taxon>Pseudomonadati</taxon>
        <taxon>Bacteroidota</taxon>
        <taxon>Cytophagia</taxon>
        <taxon>Cytophagales</taxon>
        <taxon>Persicobacteraceae</taxon>
        <taxon>Fulvitalea</taxon>
    </lineage>
</organism>
<gene>
    <name evidence="8" type="ORF">FUAX_51270</name>
</gene>
<keyword evidence="3 6" id="KW-0812">Transmembrane</keyword>
<dbReference type="SUPFAM" id="SSF81338">
    <property type="entry name" value="Aquaporin-like"/>
    <property type="match status" value="1"/>
</dbReference>
<evidence type="ECO:0000313" key="9">
    <source>
        <dbReference type="Proteomes" id="UP001348817"/>
    </source>
</evidence>
<geneLocation type="plasmid" evidence="8 9">
    <name>pFA6</name>
</geneLocation>
<dbReference type="EMBL" id="AP025320">
    <property type="protein sequence ID" value="BDD12695.1"/>
    <property type="molecule type" value="Genomic_DNA"/>
</dbReference>
<feature type="transmembrane region" description="Helical" evidence="7">
    <location>
        <begin position="103"/>
        <end position="123"/>
    </location>
</feature>
<evidence type="ECO:0000256" key="1">
    <source>
        <dbReference type="ARBA" id="ARBA00004141"/>
    </source>
</evidence>
<evidence type="ECO:0000256" key="6">
    <source>
        <dbReference type="RuleBase" id="RU000477"/>
    </source>
</evidence>
<keyword evidence="2 6" id="KW-0813">Transport</keyword>
<feature type="transmembrane region" description="Helical" evidence="7">
    <location>
        <begin position="217"/>
        <end position="237"/>
    </location>
</feature>
<dbReference type="InterPro" id="IPR000425">
    <property type="entry name" value="MIP"/>
</dbReference>
<protein>
    <recommendedName>
        <fullName evidence="10">Aquaporin family protein</fullName>
    </recommendedName>
</protein>
<evidence type="ECO:0000256" key="3">
    <source>
        <dbReference type="ARBA" id="ARBA00022692"/>
    </source>
</evidence>
<dbReference type="PRINTS" id="PR00783">
    <property type="entry name" value="MINTRINSICP"/>
</dbReference>
<dbReference type="Proteomes" id="UP001348817">
    <property type="component" value="Plasmid pFA6"/>
</dbReference>
<name>A0AAU9CU87_9BACT</name>
<dbReference type="RefSeq" id="WP_338395999.1">
    <property type="nucleotide sequence ID" value="NZ_AP025320.1"/>
</dbReference>
<feature type="transmembrane region" description="Helical" evidence="7">
    <location>
        <begin position="21"/>
        <end position="38"/>
    </location>
</feature>
<reference evidence="8 9" key="1">
    <citation type="submission" date="2021-12" db="EMBL/GenBank/DDBJ databases">
        <title>Genome sequencing of bacteria with rrn-lacking chromosome and rrn-plasmid.</title>
        <authorList>
            <person name="Anda M."/>
            <person name="Iwasaki W."/>
        </authorList>
    </citation>
    <scope>NUCLEOTIDE SEQUENCE [LARGE SCALE GENOMIC DNA]</scope>
    <source>
        <strain evidence="8 9">DSM 100852</strain>
        <plasmid evidence="8 9">pFA6</plasmid>
    </source>
</reference>
<dbReference type="PANTHER" id="PTHR45724">
    <property type="entry name" value="AQUAPORIN NIP2-1"/>
    <property type="match status" value="1"/>
</dbReference>
<dbReference type="GO" id="GO:0015267">
    <property type="term" value="F:channel activity"/>
    <property type="evidence" value="ECO:0007669"/>
    <property type="project" value="InterPro"/>
</dbReference>
<comment type="subcellular location">
    <subcellularLocation>
        <location evidence="1">Membrane</location>
        <topology evidence="1">Multi-pass membrane protein</topology>
    </subcellularLocation>
</comment>
<dbReference type="KEGG" id="fax:FUAX_51270"/>
<evidence type="ECO:0000256" key="2">
    <source>
        <dbReference type="ARBA" id="ARBA00022448"/>
    </source>
</evidence>
<sequence length="247" mass="26963">MRTKHLVATLGANYKMYLMEAFGLAIFMVSACFCWALIASDQSPISALFVSDFSKLATMGVAMGLTALFIFYSPWTSPSGAHINPAVTLVFYRLGQINTVDTVFYILFQFLGGTLAVYLMKVLMNGMLTEPAINYVVTVPGEYGVLGALLMEFSIAFVMITMVLYTSGHPKLQRFTKVFAGVLVCTYVVVSGPISGFGMNPARSFASALPAHTWTAFWIYIIVPIAGMLTAAEVHLLSKKKEKNAKV</sequence>
<dbReference type="Gene3D" id="1.20.1080.10">
    <property type="entry name" value="Glycerol uptake facilitator protein"/>
    <property type="match status" value="1"/>
</dbReference>
<evidence type="ECO:0000256" key="7">
    <source>
        <dbReference type="SAM" id="Phobius"/>
    </source>
</evidence>
<keyword evidence="9" id="KW-1185">Reference proteome</keyword>
<accession>A0AAU9CU87</accession>
<proteinExistence type="inferred from homology"/>
<feature type="transmembrane region" description="Helical" evidence="7">
    <location>
        <begin position="143"/>
        <end position="166"/>
    </location>
</feature>
<keyword evidence="4 7" id="KW-1133">Transmembrane helix</keyword>
<keyword evidence="8" id="KW-0614">Plasmid</keyword>
<dbReference type="PANTHER" id="PTHR45724:SF13">
    <property type="entry name" value="AQUAPORIN NIP1-1-RELATED"/>
    <property type="match status" value="1"/>
</dbReference>
<dbReference type="InterPro" id="IPR034294">
    <property type="entry name" value="Aquaporin_transptr"/>
</dbReference>
<feature type="transmembrane region" description="Helical" evidence="7">
    <location>
        <begin position="53"/>
        <end position="72"/>
    </location>
</feature>
<evidence type="ECO:0000256" key="5">
    <source>
        <dbReference type="ARBA" id="ARBA00023136"/>
    </source>
</evidence>
<dbReference type="PROSITE" id="PS51257">
    <property type="entry name" value="PROKAR_LIPOPROTEIN"/>
    <property type="match status" value="1"/>
</dbReference>
<feature type="transmembrane region" description="Helical" evidence="7">
    <location>
        <begin position="178"/>
        <end position="197"/>
    </location>
</feature>
<dbReference type="AlphaFoldDB" id="A0AAU9CU87"/>
<evidence type="ECO:0008006" key="10">
    <source>
        <dbReference type="Google" id="ProtNLM"/>
    </source>
</evidence>
<evidence type="ECO:0000256" key="4">
    <source>
        <dbReference type="ARBA" id="ARBA00022989"/>
    </source>
</evidence>
<dbReference type="Pfam" id="PF00230">
    <property type="entry name" value="MIP"/>
    <property type="match status" value="1"/>
</dbReference>
<dbReference type="GO" id="GO:0016020">
    <property type="term" value="C:membrane"/>
    <property type="evidence" value="ECO:0007669"/>
    <property type="project" value="UniProtKB-SubCell"/>
</dbReference>
<dbReference type="InterPro" id="IPR023271">
    <property type="entry name" value="Aquaporin-like"/>
</dbReference>
<evidence type="ECO:0000313" key="8">
    <source>
        <dbReference type="EMBL" id="BDD12695.1"/>
    </source>
</evidence>
<comment type="similarity">
    <text evidence="6">Belongs to the MIP/aquaporin (TC 1.A.8) family.</text>
</comment>